<feature type="compositionally biased region" description="Basic and acidic residues" evidence="5">
    <location>
        <begin position="672"/>
        <end position="686"/>
    </location>
</feature>
<reference key="1">
    <citation type="journal article" date="2007" name="Nature">
        <title>The medaka draft genome and insights into vertebrate genome evolution.</title>
        <authorList>
            <person name="Kasahara M."/>
            <person name="Naruse K."/>
            <person name="Sasaki S."/>
            <person name="Nakatani Y."/>
            <person name="Qu W."/>
            <person name="Ahsan B."/>
            <person name="Yamada T."/>
            <person name="Nagayasu Y."/>
            <person name="Doi K."/>
            <person name="Kasai Y."/>
            <person name="Jindo T."/>
            <person name="Kobayashi D."/>
            <person name="Shimada A."/>
            <person name="Toyoda A."/>
            <person name="Kuroki Y."/>
            <person name="Fujiyama A."/>
            <person name="Sasaki T."/>
            <person name="Shimizu A."/>
            <person name="Asakawa S."/>
            <person name="Shimizu N."/>
            <person name="Hashimoto S."/>
            <person name="Yang J."/>
            <person name="Lee Y."/>
            <person name="Matsushima K."/>
            <person name="Sugano S."/>
            <person name="Sakaizumi M."/>
            <person name="Narita T."/>
            <person name="Ohishi K."/>
            <person name="Haga S."/>
            <person name="Ohta F."/>
            <person name="Nomoto H."/>
            <person name="Nogata K."/>
            <person name="Morishita T."/>
            <person name="Endo T."/>
            <person name="Shin-I T."/>
            <person name="Takeda H."/>
            <person name="Morishita S."/>
            <person name="Kohara Y."/>
        </authorList>
    </citation>
    <scope>NUCLEOTIDE SEQUENCE [LARGE SCALE GENOMIC DNA]</scope>
    <source>
        <strain>Hd-rR</strain>
    </source>
</reference>
<dbReference type="Proteomes" id="UP000265180">
    <property type="component" value="Chromosome 16"/>
</dbReference>
<feature type="domain" description="Ig-like" evidence="8">
    <location>
        <begin position="437"/>
        <end position="523"/>
    </location>
</feature>
<feature type="domain" description="Ig-like" evidence="8">
    <location>
        <begin position="250"/>
        <end position="338"/>
    </location>
</feature>
<feature type="domain" description="Ig-like" evidence="8">
    <location>
        <begin position="343"/>
        <end position="432"/>
    </location>
</feature>
<evidence type="ECO:0000256" key="7">
    <source>
        <dbReference type="SAM" id="SignalP"/>
    </source>
</evidence>
<dbReference type="SMART" id="SM00408">
    <property type="entry name" value="IGc2"/>
    <property type="match status" value="5"/>
</dbReference>
<dbReference type="InterPro" id="IPR003598">
    <property type="entry name" value="Ig_sub2"/>
</dbReference>
<dbReference type="Pfam" id="PF24518">
    <property type="entry name" value="Ig_CD22"/>
    <property type="match status" value="1"/>
</dbReference>
<dbReference type="InterPro" id="IPR036179">
    <property type="entry name" value="Ig-like_dom_sf"/>
</dbReference>
<evidence type="ECO:0000256" key="5">
    <source>
        <dbReference type="SAM" id="MobiDB-lite"/>
    </source>
</evidence>
<evidence type="ECO:0000256" key="2">
    <source>
        <dbReference type="ARBA" id="ARBA00041781"/>
    </source>
</evidence>
<evidence type="ECO:0000256" key="6">
    <source>
        <dbReference type="SAM" id="Phobius"/>
    </source>
</evidence>
<dbReference type="Gene3D" id="2.60.40.10">
    <property type="entry name" value="Immunoglobulins"/>
    <property type="match status" value="6"/>
</dbReference>
<dbReference type="Ensembl" id="ENSORLT00020024933.1">
    <property type="protein sequence ID" value="ENSORLP00020016597.1"/>
    <property type="gene ID" value="ENSORLG00020017648.1"/>
</dbReference>
<feature type="compositionally biased region" description="Polar residues" evidence="5">
    <location>
        <begin position="689"/>
        <end position="702"/>
    </location>
</feature>
<keyword evidence="6" id="KW-0812">Transmembrane</keyword>
<evidence type="ECO:0000313" key="10">
    <source>
        <dbReference type="Proteomes" id="UP000265180"/>
    </source>
</evidence>
<reference evidence="9" key="4">
    <citation type="submission" date="2025-09" db="UniProtKB">
        <authorList>
            <consortium name="Ensembl"/>
        </authorList>
    </citation>
    <scope>IDENTIFICATION</scope>
    <source>
        <strain evidence="9">HNI</strain>
    </source>
</reference>
<evidence type="ECO:0000256" key="3">
    <source>
        <dbReference type="ARBA" id="ARBA00045430"/>
    </source>
</evidence>
<dbReference type="SMART" id="SM00409">
    <property type="entry name" value="IG"/>
    <property type="match status" value="5"/>
</dbReference>
<dbReference type="PANTHER" id="PTHR46013">
    <property type="entry name" value="VASCULAR CELL ADHESION MOLECULE 1"/>
    <property type="match status" value="1"/>
</dbReference>
<feature type="signal peptide" evidence="7">
    <location>
        <begin position="1"/>
        <end position="25"/>
    </location>
</feature>
<dbReference type="Pfam" id="PF13927">
    <property type="entry name" value="Ig_3"/>
    <property type="match status" value="2"/>
</dbReference>
<dbReference type="InterPro" id="IPR003599">
    <property type="entry name" value="Ig_sub"/>
</dbReference>
<evidence type="ECO:0000256" key="4">
    <source>
        <dbReference type="ARBA" id="ARBA00046458"/>
    </source>
</evidence>
<dbReference type="Pfam" id="PF13895">
    <property type="entry name" value="Ig_2"/>
    <property type="match status" value="1"/>
</dbReference>
<dbReference type="PROSITE" id="PS50835">
    <property type="entry name" value="IG_LIKE"/>
    <property type="match status" value="5"/>
</dbReference>
<dbReference type="InterPro" id="IPR007110">
    <property type="entry name" value="Ig-like_dom"/>
</dbReference>
<reference evidence="9" key="3">
    <citation type="submission" date="2025-08" db="UniProtKB">
        <authorList>
            <consortium name="Ensembl"/>
        </authorList>
    </citation>
    <scope>IDENTIFICATION</scope>
    <source>
        <strain evidence="9">HNI</strain>
    </source>
</reference>
<feature type="compositionally biased region" description="Low complexity" evidence="5">
    <location>
        <begin position="829"/>
        <end position="844"/>
    </location>
</feature>
<protein>
    <recommendedName>
        <fullName evidence="1">B-cell receptor CD22</fullName>
    </recommendedName>
    <alternativeName>
        <fullName evidence="2">Sialic acid-binding Ig-like lectin 2</fullName>
    </alternativeName>
</protein>
<feature type="domain" description="Ig-like" evidence="8">
    <location>
        <begin position="159"/>
        <end position="245"/>
    </location>
</feature>
<comment type="subunit">
    <text evidence="4">Predominantly monomer of isoform CD22-beta. Also found as heterodimer of isoform CD22-beta and a shorter isoform. Interacts with PTPN6/SHP-1, LYN, SYK, PIK3R1/PIK3R2 and PLCG1 upon phosphorylation. Interacts with GRB2, INPP5D and SHC1 upon phosphorylation. May form a complex with INPP5D/SHIP, GRB2 and SHC1.</text>
</comment>
<evidence type="ECO:0000259" key="8">
    <source>
        <dbReference type="PROSITE" id="PS50835"/>
    </source>
</evidence>
<feature type="region of interest" description="Disordered" evidence="5">
    <location>
        <begin position="789"/>
        <end position="844"/>
    </location>
</feature>
<evidence type="ECO:0000313" key="9">
    <source>
        <dbReference type="Ensembl" id="ENSORLP00020016597.1"/>
    </source>
</evidence>
<keyword evidence="7" id="KW-0732">Signal</keyword>
<feature type="chain" id="PRO_5018240180" description="B-cell receptor CD22" evidence="7">
    <location>
        <begin position="26"/>
        <end position="844"/>
    </location>
</feature>
<name>A0A3P9L7N8_ORYLA</name>
<dbReference type="InterPro" id="IPR056386">
    <property type="entry name" value="Ig_CD22"/>
</dbReference>
<reference evidence="9 10" key="2">
    <citation type="submission" date="2017-04" db="EMBL/GenBank/DDBJ databases">
        <title>CpG methylation of centromeres and impact of large insertions on vertebrate speciation.</title>
        <authorList>
            <person name="Ichikawa K."/>
            <person name="Yoshimura J."/>
            <person name="Morishita S."/>
        </authorList>
    </citation>
    <scope>NUCLEOTIDE SEQUENCE</scope>
    <source>
        <strain evidence="9 10">HNI</strain>
    </source>
</reference>
<dbReference type="InterPro" id="IPR013783">
    <property type="entry name" value="Ig-like_fold"/>
</dbReference>
<proteinExistence type="predicted"/>
<sequence>MNSLPFGCLVLLTLSTNFSCYTAWGKPFVLEKTQITAEEGSCVEIKCKYSSYYVDAEGATWFWLKNATWNQNTGFTGTVLYSNDESKRSISPLFKNRVRHTGSSHGTAGRQGYQLCQISICNLTVKDSGNYMFRFEGKTSTVKWATDPERATLTVGVIPQVEILIRNQNEGTLQDIKEGNSITLECKLKKGNPKPDSFFWHKDGKHIENSQIYELMRIKPEDRGNYTCGARNLIGSGTSQSINLDVKYKPMNITISTLGLHNNTVKINSSVSFTCNAAANPQPQFSWYKESEGRQKISITDQRVLNISRVQRTDEECYVCTASNNLGQGKDSSPSCIQVLFPPTNVLLTMDTKVREGRLITVNCTAESFPAATFTVETSSTSYNHSSGITTSQSKKYTFINEFKATSAHNGSYICIASNSEGNQRSQEKKLEVEYSPKDVKVEAKPGSVVKENQSFSLDCSFHSNPSVSSLTWMKKTNDGREMTVSSERKYSVKSATPSDSGWYSCSATNDVGTGKSLPVQITVHYAPKQTTIIKGEELLHNGKRFVTLSCSSQCYPPATYVWYKKPENKKVSSGNNFKVFSDQAGEYYCVAKNEIDQGVSAPIRPFDNDLTTVKLLLIGLSLIFIIVLIFLLYRHRRNKLLQQGTTNRPVCSNLVVCWSGAFNQAASAEPFRSREDLLPDQDRRPKASQGQQRPNVPSASNVDSIYSVAKLPKKIQASSADKPMAKQQGHMDDDSLNYASLHFKNKPKNTASRIPEEDVVYAKVCKSKPSNEEEEEQMDYVNIDMATGANPQNLWNSDSDTSDDTVEVNYAQVNFKPKAGHHRTRRNSSSSQEETQYSEVKFN</sequence>
<dbReference type="CDD" id="cd00096">
    <property type="entry name" value="Ig"/>
    <property type="match status" value="1"/>
</dbReference>
<feature type="domain" description="Ig-like" evidence="8">
    <location>
        <begin position="528"/>
        <end position="601"/>
    </location>
</feature>
<keyword evidence="6" id="KW-1133">Transmembrane helix</keyword>
<evidence type="ECO:0000256" key="1">
    <source>
        <dbReference type="ARBA" id="ARBA00040106"/>
    </source>
</evidence>
<feature type="region of interest" description="Disordered" evidence="5">
    <location>
        <begin position="672"/>
        <end position="702"/>
    </location>
</feature>
<organism evidence="9 10">
    <name type="scientific">Oryzias latipes</name>
    <name type="common">Japanese rice fish</name>
    <name type="synonym">Japanese killifish</name>
    <dbReference type="NCBI Taxonomy" id="8090"/>
    <lineage>
        <taxon>Eukaryota</taxon>
        <taxon>Metazoa</taxon>
        <taxon>Chordata</taxon>
        <taxon>Craniata</taxon>
        <taxon>Vertebrata</taxon>
        <taxon>Euteleostomi</taxon>
        <taxon>Actinopterygii</taxon>
        <taxon>Neopterygii</taxon>
        <taxon>Teleostei</taxon>
        <taxon>Neoteleostei</taxon>
        <taxon>Acanthomorphata</taxon>
        <taxon>Ovalentaria</taxon>
        <taxon>Atherinomorphae</taxon>
        <taxon>Beloniformes</taxon>
        <taxon>Adrianichthyidae</taxon>
        <taxon>Oryziinae</taxon>
        <taxon>Oryzias</taxon>
    </lineage>
</organism>
<accession>A0A3P9L7N8</accession>
<keyword evidence="6" id="KW-0472">Membrane</keyword>
<comment type="function">
    <text evidence="3">Most highly expressed siglec (sialic acid-binding immunoglobulin-like lectin) on B-cells that plays a role in various aspects of B-cell biology including differentiation, antigen presentation, and trafficking to bone marrow. Binds to alpha 2,6-linked sialic acid residues of surface molecules such as CD22 itself, CD45 and IgM in a cis configuration. Can also bind to ligands on other cells as an adhesion molecule in a trans configuration. Acts as an inhibitory coreceptor on the surface of B-cells and inhibits B-cell receptor induced signaling, characterized by inhibition of the calcium mobilization and cellular activation. Mechanistically, the immunoreceptor tyrosine-based inhibitory motif domain is phosphorylated by the Src kinase LYN, which in turn leads to the recruitment of the protein tyrosine phosphatase 1/PTPN6, leading to the negative regulation of BCR signaling. If this negative signaling from is of sufficient strength, apoptosis of the B-cell can be induced.</text>
</comment>
<feature type="transmembrane region" description="Helical" evidence="6">
    <location>
        <begin position="616"/>
        <end position="634"/>
    </location>
</feature>
<dbReference type="SUPFAM" id="SSF48726">
    <property type="entry name" value="Immunoglobulin"/>
    <property type="match status" value="6"/>
</dbReference>
<dbReference type="AlphaFoldDB" id="A0A3P9L7N8"/>
<dbReference type="PANTHER" id="PTHR46013:SF4">
    <property type="entry name" value="B-CELL RECEPTOR CD22-RELATED"/>
    <property type="match status" value="1"/>
</dbReference>